<feature type="region of interest" description="Disordered" evidence="7">
    <location>
        <begin position="1"/>
        <end position="51"/>
    </location>
</feature>
<dbReference type="SUPFAM" id="SSF56059">
    <property type="entry name" value="Glutathione synthetase ATP-binding domain-like"/>
    <property type="match status" value="1"/>
</dbReference>
<evidence type="ECO:0000313" key="8">
    <source>
        <dbReference type="EMBL" id="KAL0270114.1"/>
    </source>
</evidence>
<evidence type="ECO:0000256" key="2">
    <source>
        <dbReference type="ARBA" id="ARBA00022598"/>
    </source>
</evidence>
<evidence type="ECO:0000256" key="6">
    <source>
        <dbReference type="ARBA" id="ARBA00049274"/>
    </source>
</evidence>
<dbReference type="EMBL" id="JARGDH010000004">
    <property type="protein sequence ID" value="KAL0270113.1"/>
    <property type="molecule type" value="Genomic_DNA"/>
</dbReference>
<feature type="compositionally biased region" description="Basic and acidic residues" evidence="7">
    <location>
        <begin position="7"/>
        <end position="24"/>
    </location>
</feature>
<evidence type="ECO:0000256" key="1">
    <source>
        <dbReference type="ARBA" id="ARBA00006820"/>
    </source>
</evidence>
<keyword evidence="4" id="KW-0067">ATP-binding</keyword>
<dbReference type="GO" id="GO:0005524">
    <property type="term" value="F:ATP binding"/>
    <property type="evidence" value="ECO:0007669"/>
    <property type="project" value="UniProtKB-KW"/>
</dbReference>
<proteinExistence type="inferred from homology"/>
<dbReference type="GO" id="GO:0000226">
    <property type="term" value="P:microtubule cytoskeleton organization"/>
    <property type="evidence" value="ECO:0007669"/>
    <property type="project" value="TreeGrafter"/>
</dbReference>
<dbReference type="GO" id="GO:0070740">
    <property type="term" value="F:tubulin-glutamic acid ligase activity"/>
    <property type="evidence" value="ECO:0007669"/>
    <property type="project" value="TreeGrafter"/>
</dbReference>
<gene>
    <name evidence="8" type="ORF">PYX00_007625</name>
</gene>
<evidence type="ECO:0000256" key="5">
    <source>
        <dbReference type="ARBA" id="ARBA00041448"/>
    </source>
</evidence>
<comment type="similarity">
    <text evidence="1">Belongs to the tubulin--tyrosine ligase family.</text>
</comment>
<reference evidence="8" key="1">
    <citation type="journal article" date="2024" name="Gigascience">
        <title>Chromosome-level genome of the poultry shaft louse Menopon gallinae provides insight into the host-switching and adaptive evolution of parasitic lice.</title>
        <authorList>
            <person name="Xu Y."/>
            <person name="Ma L."/>
            <person name="Liu S."/>
            <person name="Liang Y."/>
            <person name="Liu Q."/>
            <person name="He Z."/>
            <person name="Tian L."/>
            <person name="Duan Y."/>
            <person name="Cai W."/>
            <person name="Li H."/>
            <person name="Song F."/>
        </authorList>
    </citation>
    <scope>NUCLEOTIDE SEQUENCE</scope>
    <source>
        <strain evidence="8">Cailab_2023a</strain>
    </source>
</reference>
<evidence type="ECO:0000256" key="7">
    <source>
        <dbReference type="SAM" id="MobiDB-lite"/>
    </source>
</evidence>
<evidence type="ECO:0000256" key="4">
    <source>
        <dbReference type="ARBA" id="ARBA00022840"/>
    </source>
</evidence>
<name>A0AAW2HK23_9NEOP</name>
<dbReference type="PANTHER" id="PTHR12241">
    <property type="entry name" value="TUBULIN POLYGLUTAMYLASE"/>
    <property type="match status" value="1"/>
</dbReference>
<comment type="catalytic activity">
    <reaction evidence="6">
        <text>L-glutamyl-[protein] + L-glutamate + ATP = gamma-L-glutamyl-L-glutamyl-[protein] + ADP + phosphate + H(+)</text>
        <dbReference type="Rhea" id="RHEA:60144"/>
        <dbReference type="Rhea" id="RHEA-COMP:10208"/>
        <dbReference type="Rhea" id="RHEA-COMP:15517"/>
        <dbReference type="ChEBI" id="CHEBI:15378"/>
        <dbReference type="ChEBI" id="CHEBI:29973"/>
        <dbReference type="ChEBI" id="CHEBI:29985"/>
        <dbReference type="ChEBI" id="CHEBI:30616"/>
        <dbReference type="ChEBI" id="CHEBI:43474"/>
        <dbReference type="ChEBI" id="CHEBI:143622"/>
        <dbReference type="ChEBI" id="CHEBI:456216"/>
    </reaction>
    <physiologicalReaction direction="left-to-right" evidence="6">
        <dbReference type="Rhea" id="RHEA:60145"/>
    </physiologicalReaction>
</comment>
<protein>
    <recommendedName>
        <fullName evidence="5">Tubulin--tyrosine ligase-like protein 5</fullName>
    </recommendedName>
</protein>
<dbReference type="PROSITE" id="PS51221">
    <property type="entry name" value="TTL"/>
    <property type="match status" value="1"/>
</dbReference>
<dbReference type="GO" id="GO:0036064">
    <property type="term" value="C:ciliary basal body"/>
    <property type="evidence" value="ECO:0007669"/>
    <property type="project" value="TreeGrafter"/>
</dbReference>
<organism evidence="8">
    <name type="scientific">Menopon gallinae</name>
    <name type="common">poultry shaft louse</name>
    <dbReference type="NCBI Taxonomy" id="328185"/>
    <lineage>
        <taxon>Eukaryota</taxon>
        <taxon>Metazoa</taxon>
        <taxon>Ecdysozoa</taxon>
        <taxon>Arthropoda</taxon>
        <taxon>Hexapoda</taxon>
        <taxon>Insecta</taxon>
        <taxon>Pterygota</taxon>
        <taxon>Neoptera</taxon>
        <taxon>Paraneoptera</taxon>
        <taxon>Psocodea</taxon>
        <taxon>Troctomorpha</taxon>
        <taxon>Phthiraptera</taxon>
        <taxon>Amblycera</taxon>
        <taxon>Menoponidae</taxon>
        <taxon>Menopon</taxon>
    </lineage>
</organism>
<comment type="caution">
    <text evidence="8">The sequence shown here is derived from an EMBL/GenBank/DDBJ whole genome shotgun (WGS) entry which is preliminary data.</text>
</comment>
<dbReference type="InterPro" id="IPR004344">
    <property type="entry name" value="TTL/TTLL_fam"/>
</dbReference>
<evidence type="ECO:0000256" key="3">
    <source>
        <dbReference type="ARBA" id="ARBA00022741"/>
    </source>
</evidence>
<accession>A0AAW2HK23</accession>
<dbReference type="AlphaFoldDB" id="A0AAW2HK23"/>
<dbReference type="PANTHER" id="PTHR12241:SF145">
    <property type="entry name" value="TUBULIN POLYGLUTAMYLASE TTLL5"/>
    <property type="match status" value="1"/>
</dbReference>
<keyword evidence="2" id="KW-0436">Ligase</keyword>
<dbReference type="GO" id="GO:0015631">
    <property type="term" value="F:tubulin binding"/>
    <property type="evidence" value="ECO:0007669"/>
    <property type="project" value="TreeGrafter"/>
</dbReference>
<dbReference type="EMBL" id="JARGDH010000004">
    <property type="protein sequence ID" value="KAL0270114.1"/>
    <property type="molecule type" value="Genomic_DNA"/>
</dbReference>
<sequence>MYAESLRLNHGEDPQREDSIHNAEDPSTNGEEPDLPLTETTVMPSKVDGETPSWTIGSGKNIFLKFNCSALADPPAEPPAAVFHMAFRFVQADSRLVSILLKNHGFREVHQADQEFNLMWTGVHVKAHQLQTLQPHQRVNHFPRSYELTRKDRLYKNIEKVQRLKGPKHFNFIPQTFVLPGDYKELCLAHNRVRGPWIVKPIASSRGRGIYIVNSPEQIPYDETLVVAKYIDNPLLVDGYKCDLRLYVAVTCYDPLLIYLYEEGLLRLATVKYESSGQHLWNPCMHLCNYSINKYHEDYVKSEDPEAENVGHKWTLSALLRHLKKEGKDTSLMMQRIEDLIVKAILAAAPSIVAASRFVPNRNNCFELYGFDILIDSTLKPWLLEINLSPSLCCDSPLDMRIKSAVLADLLTLAGLPLVDPLVKHPKPENPHPSGRRTQSALTISEGNRKVSSCSGGLCPTNEELRIVRSIRAEYGRRGGFLRIFPSPDSWKRYASFLDPLTGLLNLGTQVTQKAAAPHNLNLLVHQQLYPELEMSPVDRLPKYERALSRGLKTFLTETRSVHNPVNFAVNINNNNNNNQSDRFVNNNNRKSEKEVTADRRLRELKMEIRRMLENGSQLSTNQARRVFAQYLQQVLARMGPGSMEGPLSSSELCLKFLQKASANLRSPFMVKIPSQKLTGKDRVALIAKQLSEYLHMYTRETELFYTEVRTPMQLSNSVFQPFMQIATESDLEEILTHHLNLYKCAHVFLGRCSTPPTNLKPQDLLQVLPQMCSFSSAKISDCCCRNVFSRSLPKNSKLKKALIYPDLTNIF</sequence>
<dbReference type="Gene3D" id="3.30.470.20">
    <property type="entry name" value="ATP-grasp fold, B domain"/>
    <property type="match status" value="1"/>
</dbReference>
<dbReference type="Pfam" id="PF03133">
    <property type="entry name" value="TTL"/>
    <property type="match status" value="1"/>
</dbReference>
<keyword evidence="3" id="KW-0547">Nucleotide-binding</keyword>